<dbReference type="PROSITE" id="PS51276">
    <property type="entry name" value="PEPTIDASE_C56_PFPI"/>
    <property type="match status" value="1"/>
</dbReference>
<evidence type="ECO:0000313" key="3">
    <source>
        <dbReference type="EMBL" id="MBU7597425.1"/>
    </source>
</evidence>
<dbReference type="InterPro" id="IPR029062">
    <property type="entry name" value="Class_I_gatase-like"/>
</dbReference>
<evidence type="ECO:0000313" key="4">
    <source>
        <dbReference type="Proteomes" id="UP000694501"/>
    </source>
</evidence>
<dbReference type="Pfam" id="PF01965">
    <property type="entry name" value="DJ-1_PfpI"/>
    <property type="match status" value="1"/>
</dbReference>
<feature type="domain" description="DJ-1/PfpI" evidence="2">
    <location>
        <begin position="1"/>
        <end position="173"/>
    </location>
</feature>
<dbReference type="Gene3D" id="3.40.50.880">
    <property type="match status" value="1"/>
</dbReference>
<protein>
    <submittedName>
        <fullName evidence="3">Type 1 glutamine amidotransferase</fullName>
    </submittedName>
</protein>
<dbReference type="AlphaFoldDB" id="A0A949N156"/>
<sequence length="183" mass="19440">MRIAFLVANEGVEQVELTEPWQAVRDAGGETVLLAPQAGEIQAFHHLTAADTFPVDLTVDRASVTEFDGLVLPGGVANPDALRLDGEAVAFVKAFRDLGKPIAAICHAPWTLIEADVVRARTLTSWPSLRTDIRNAGGTWVDEEVKVCTDGPNPLVTSRKPDDLPAFNAAALQEFSAQAGAAA</sequence>
<dbReference type="PANTHER" id="PTHR42733:SF12">
    <property type="entry name" value="PROTEINASE"/>
    <property type="match status" value="1"/>
</dbReference>
<name>A0A949N156_9ACTN</name>
<dbReference type="NCBIfam" id="TIGR01382">
    <property type="entry name" value="PfpI"/>
    <property type="match status" value="1"/>
</dbReference>
<dbReference type="Proteomes" id="UP000694501">
    <property type="component" value="Unassembled WGS sequence"/>
</dbReference>
<dbReference type="InterPro" id="IPR006286">
    <property type="entry name" value="C56_PfpI-like"/>
</dbReference>
<reference evidence="3" key="1">
    <citation type="submission" date="2021-06" db="EMBL/GenBank/DDBJ databases">
        <title>Sequencing of actinobacteria type strains.</title>
        <authorList>
            <person name="Nguyen G.-S."/>
            <person name="Wentzel A."/>
        </authorList>
    </citation>
    <scope>NUCLEOTIDE SEQUENCE</scope>
    <source>
        <strain evidence="3">P38-E01</strain>
    </source>
</reference>
<gene>
    <name evidence="3" type="ORF">JGS22_007210</name>
</gene>
<evidence type="ECO:0000259" key="2">
    <source>
        <dbReference type="Pfam" id="PF01965"/>
    </source>
</evidence>
<proteinExistence type="inferred from homology"/>
<comment type="caution">
    <text evidence="3">The sequence shown here is derived from an EMBL/GenBank/DDBJ whole genome shotgun (WGS) entry which is preliminary data.</text>
</comment>
<evidence type="ECO:0000256" key="1">
    <source>
        <dbReference type="ARBA" id="ARBA00008542"/>
    </source>
</evidence>
<dbReference type="RefSeq" id="WP_211041629.1">
    <property type="nucleotide sequence ID" value="NZ_JAELVF020000001.1"/>
</dbReference>
<dbReference type="PANTHER" id="PTHR42733">
    <property type="entry name" value="DJ-1 PROTEIN"/>
    <property type="match status" value="1"/>
</dbReference>
<keyword evidence="3" id="KW-0315">Glutamine amidotransferase</keyword>
<dbReference type="SUPFAM" id="SSF52317">
    <property type="entry name" value="Class I glutamine amidotransferase-like"/>
    <property type="match status" value="1"/>
</dbReference>
<comment type="similarity">
    <text evidence="1">Belongs to the peptidase C56 family.</text>
</comment>
<accession>A0A949N156</accession>
<organism evidence="3 4">
    <name type="scientific">Streptomyces tardus</name>
    <dbReference type="NCBI Taxonomy" id="2780544"/>
    <lineage>
        <taxon>Bacteria</taxon>
        <taxon>Bacillati</taxon>
        <taxon>Actinomycetota</taxon>
        <taxon>Actinomycetes</taxon>
        <taxon>Kitasatosporales</taxon>
        <taxon>Streptomycetaceae</taxon>
        <taxon>Streptomyces</taxon>
    </lineage>
</organism>
<dbReference type="EMBL" id="JAELVF020000001">
    <property type="protein sequence ID" value="MBU7597425.1"/>
    <property type="molecule type" value="Genomic_DNA"/>
</dbReference>
<dbReference type="CDD" id="cd03134">
    <property type="entry name" value="GATase1_PfpI_like"/>
    <property type="match status" value="1"/>
</dbReference>
<keyword evidence="4" id="KW-1185">Reference proteome</keyword>
<dbReference type="InterPro" id="IPR002818">
    <property type="entry name" value="DJ-1/PfpI"/>
</dbReference>